<dbReference type="Pfam" id="PF00482">
    <property type="entry name" value="T2SSF"/>
    <property type="match status" value="2"/>
</dbReference>
<feature type="domain" description="Type II secretion system protein GspF" evidence="8">
    <location>
        <begin position="270"/>
        <end position="393"/>
    </location>
</feature>
<evidence type="ECO:0000256" key="1">
    <source>
        <dbReference type="ARBA" id="ARBA00004651"/>
    </source>
</evidence>
<evidence type="ECO:0000256" key="2">
    <source>
        <dbReference type="ARBA" id="ARBA00005745"/>
    </source>
</evidence>
<dbReference type="AlphaFoldDB" id="A0A1G2CIQ0"/>
<dbReference type="PANTHER" id="PTHR30012">
    <property type="entry name" value="GENERAL SECRETION PATHWAY PROTEIN"/>
    <property type="match status" value="1"/>
</dbReference>
<dbReference type="GO" id="GO:0005886">
    <property type="term" value="C:plasma membrane"/>
    <property type="evidence" value="ECO:0007669"/>
    <property type="project" value="UniProtKB-SubCell"/>
</dbReference>
<accession>A0A1G2CIQ0</accession>
<feature type="domain" description="Type II secretion system protein GspF" evidence="8">
    <location>
        <begin position="67"/>
        <end position="189"/>
    </location>
</feature>
<evidence type="ECO:0000256" key="4">
    <source>
        <dbReference type="ARBA" id="ARBA00022692"/>
    </source>
</evidence>
<evidence type="ECO:0000256" key="5">
    <source>
        <dbReference type="ARBA" id="ARBA00022989"/>
    </source>
</evidence>
<dbReference type="InterPro" id="IPR018076">
    <property type="entry name" value="T2SS_GspF_dom"/>
</dbReference>
<dbReference type="Gene3D" id="1.20.81.30">
    <property type="entry name" value="Type II secretion system (T2SS), domain F"/>
    <property type="match status" value="2"/>
</dbReference>
<evidence type="ECO:0000313" key="9">
    <source>
        <dbReference type="EMBL" id="OGZ01284.1"/>
    </source>
</evidence>
<dbReference type="PANTHER" id="PTHR30012:SF0">
    <property type="entry name" value="TYPE II SECRETION SYSTEM PROTEIN F-RELATED"/>
    <property type="match status" value="1"/>
</dbReference>
<comment type="caution">
    <text evidence="9">The sequence shown here is derived from an EMBL/GenBank/DDBJ whole genome shotgun (WGS) entry which is preliminary data.</text>
</comment>
<dbReference type="InterPro" id="IPR003004">
    <property type="entry name" value="GspF/PilC"/>
</dbReference>
<dbReference type="PRINTS" id="PR00812">
    <property type="entry name" value="BCTERIALGSPF"/>
</dbReference>
<evidence type="ECO:0000313" key="10">
    <source>
        <dbReference type="Proteomes" id="UP000176287"/>
    </source>
</evidence>
<feature type="transmembrane region" description="Helical" evidence="7">
    <location>
        <begin position="374"/>
        <end position="395"/>
    </location>
</feature>
<comment type="similarity">
    <text evidence="2">Belongs to the GSP F family.</text>
</comment>
<dbReference type="Proteomes" id="UP000176287">
    <property type="component" value="Unassembled WGS sequence"/>
</dbReference>
<feature type="transmembrane region" description="Helical" evidence="7">
    <location>
        <begin position="220"/>
        <end position="239"/>
    </location>
</feature>
<dbReference type="STRING" id="1798649.A3B13_03270"/>
<evidence type="ECO:0000259" key="8">
    <source>
        <dbReference type="Pfam" id="PF00482"/>
    </source>
</evidence>
<dbReference type="EMBL" id="MHKZ01000001">
    <property type="protein sequence ID" value="OGZ01284.1"/>
    <property type="molecule type" value="Genomic_DNA"/>
</dbReference>
<feature type="transmembrane region" description="Helical" evidence="7">
    <location>
        <begin position="166"/>
        <end position="188"/>
    </location>
</feature>
<comment type="subcellular location">
    <subcellularLocation>
        <location evidence="1">Cell membrane</location>
        <topology evidence="1">Multi-pass membrane protein</topology>
    </subcellularLocation>
</comment>
<reference evidence="9 10" key="1">
    <citation type="journal article" date="2016" name="Nat. Commun.">
        <title>Thousands of microbial genomes shed light on interconnected biogeochemical processes in an aquifer system.</title>
        <authorList>
            <person name="Anantharaman K."/>
            <person name="Brown C.T."/>
            <person name="Hug L.A."/>
            <person name="Sharon I."/>
            <person name="Castelle C.J."/>
            <person name="Probst A.J."/>
            <person name="Thomas B.C."/>
            <person name="Singh A."/>
            <person name="Wilkins M.J."/>
            <person name="Karaoz U."/>
            <person name="Brodie E.L."/>
            <person name="Williams K.H."/>
            <person name="Hubbard S.S."/>
            <person name="Banfield J.F."/>
        </authorList>
    </citation>
    <scope>NUCLEOTIDE SEQUENCE [LARGE SCALE GENOMIC DNA]</scope>
</reference>
<evidence type="ECO:0000256" key="3">
    <source>
        <dbReference type="ARBA" id="ARBA00022475"/>
    </source>
</evidence>
<name>A0A1G2CIQ0_9BACT</name>
<gene>
    <name evidence="9" type="ORF">A3B13_03270</name>
</gene>
<keyword evidence="4 7" id="KW-0812">Transmembrane</keyword>
<dbReference type="InterPro" id="IPR042094">
    <property type="entry name" value="T2SS_GspF_sf"/>
</dbReference>
<keyword evidence="6 7" id="KW-0472">Membrane</keyword>
<protein>
    <recommendedName>
        <fullName evidence="8">Type II secretion system protein GspF domain-containing protein</fullName>
    </recommendedName>
</protein>
<organism evidence="9 10">
    <name type="scientific">Candidatus Liptonbacteria bacterium RIFCSPLOWO2_01_FULL_45_15</name>
    <dbReference type="NCBI Taxonomy" id="1798649"/>
    <lineage>
        <taxon>Bacteria</taxon>
        <taxon>Candidatus Liptoniibacteriota</taxon>
    </lineage>
</organism>
<proteinExistence type="inferred from homology"/>
<keyword evidence="3" id="KW-1003">Cell membrane</keyword>
<sequence length="401" mass="44688">MLYHYSAADKTGKIIEAEIDADNLSQVLHFLSQKEMKPLSVKPIKTAKSSFFGLFGGITLTDKLFLTKYLSLMLKVGTDLLSAVNILISDFDKPAMRNFLFEVRENLSNGRPFYQAFANYPRTFSLVFVNLVKASEVSGNLQQTFEDLSNSMQREAELRSKVRSAFIYPIILTVMAFIIIGFLVTFALPKIANAFLQAGIKPPTFSRIVFGIGLFMGDNIWPLSLSFLVIVASLTYFFWRTSTGRRAISHIMWNLPVIKKIYSDIAIQSFAYTFGALMKAGIPIIQSINITAEVVSSEKFKVSLRRIAEEGLTKGLTIGEAFRRERVFPGVVTNLIAISEKAGHLEEVLKTLAEFYQTNVESGIKSLVSLLEPALLLIMGVMVATIALAIIIPIYQLTAQF</sequence>
<evidence type="ECO:0000256" key="6">
    <source>
        <dbReference type="ARBA" id="ARBA00023136"/>
    </source>
</evidence>
<keyword evidence="5 7" id="KW-1133">Transmembrane helix</keyword>
<evidence type="ECO:0000256" key="7">
    <source>
        <dbReference type="SAM" id="Phobius"/>
    </source>
</evidence>